<protein>
    <recommendedName>
        <fullName evidence="3">Aldehyde dehydrogenase domain-containing protein</fullName>
    </recommendedName>
</protein>
<gene>
    <name evidence="4" type="ORF">PoMZ_05779</name>
</gene>
<name>A0A4P7NP49_PYROR</name>
<proteinExistence type="predicted"/>
<accession>A0A4P7NP49</accession>
<dbReference type="InterPro" id="IPR016161">
    <property type="entry name" value="Ald_DH/histidinol_DH"/>
</dbReference>
<dbReference type="EMBL" id="CP034209">
    <property type="protein sequence ID" value="QBZ64087.1"/>
    <property type="molecule type" value="Genomic_DNA"/>
</dbReference>
<evidence type="ECO:0000259" key="3">
    <source>
        <dbReference type="Pfam" id="PF00171"/>
    </source>
</evidence>
<dbReference type="PANTHER" id="PTHR43111:SF1">
    <property type="entry name" value="ALDEHYDE DEHYDROGENASE B-RELATED"/>
    <property type="match status" value="1"/>
</dbReference>
<evidence type="ECO:0000256" key="2">
    <source>
        <dbReference type="SAM" id="Phobius"/>
    </source>
</evidence>
<keyword evidence="2" id="KW-0812">Transmembrane</keyword>
<dbReference type="Pfam" id="PF00171">
    <property type="entry name" value="Aldedh"/>
    <property type="match status" value="1"/>
</dbReference>
<dbReference type="InterPro" id="IPR015590">
    <property type="entry name" value="Aldehyde_DH_dom"/>
</dbReference>
<dbReference type="InterPro" id="IPR016163">
    <property type="entry name" value="Ald_DH_C"/>
</dbReference>
<keyword evidence="2" id="KW-0472">Membrane</keyword>
<dbReference type="GO" id="GO:0016620">
    <property type="term" value="F:oxidoreductase activity, acting on the aldehyde or oxo group of donors, NAD or NADP as acceptor"/>
    <property type="evidence" value="ECO:0007669"/>
    <property type="project" value="InterPro"/>
</dbReference>
<dbReference type="InterPro" id="IPR016162">
    <property type="entry name" value="Ald_DH_N"/>
</dbReference>
<feature type="domain" description="Aldehyde dehydrogenase" evidence="3">
    <location>
        <begin position="34"/>
        <end position="401"/>
    </location>
</feature>
<dbReference type="Proteomes" id="UP000294847">
    <property type="component" value="Chromosome 6"/>
</dbReference>
<sequence length="522" mass="55037">MSNQSPSRTKANPPHLSRVHAAAIDGRVRNPIFRRTQLKRLHDAVASNSDALERAILADALLPSCITPADARLELCLALRAVRELAAALDVKAAFAEEYSVASSKDAAQARRPVGIVVVTPAAHTPVYSAVAAVAAAVAGGNCVILQLDNTLQEIPSALRKALHNAVDHDAVALATSDEISTASFGDTQVIHYVQQTHQQRQQSPTGTEHTTRFNQLLVCPNTDRTIAIVERDADVDAAASALVGARFALGGTSPYAPDVVLVNEWVEKDFLQAVLRHTATVVSSRATAASPSSGKTTRSSAADPSLLDRVREEGKARVVSTGDLGTVLTVEARDSFLLSSSAPKVTQPVLAIHSVTSMDDAIDASGRDLLAAYVFTKNPANAKYVTQFLDSAAAYVNHVPPRLLVGPAAARGYPIDPESAAPSTDMFTVPRPVYVGKRGRDVGGDKVLSKVVGGGDASAAVMAEMARDLGKEMPALARPLNQVGINFFEQGILTGAVLFFGTILTGVGFAGYHGYRLFASR</sequence>
<evidence type="ECO:0000313" key="5">
    <source>
        <dbReference type="Proteomes" id="UP000294847"/>
    </source>
</evidence>
<organism evidence="4 5">
    <name type="scientific">Pyricularia oryzae</name>
    <name type="common">Rice blast fungus</name>
    <name type="synonym">Magnaporthe oryzae</name>
    <dbReference type="NCBI Taxonomy" id="318829"/>
    <lineage>
        <taxon>Eukaryota</taxon>
        <taxon>Fungi</taxon>
        <taxon>Dikarya</taxon>
        <taxon>Ascomycota</taxon>
        <taxon>Pezizomycotina</taxon>
        <taxon>Sordariomycetes</taxon>
        <taxon>Sordariomycetidae</taxon>
        <taxon>Magnaporthales</taxon>
        <taxon>Pyriculariaceae</taxon>
        <taxon>Pyricularia</taxon>
    </lineage>
</organism>
<dbReference type="AlphaFoldDB" id="A0A4P7NP49"/>
<feature type="region of interest" description="Disordered" evidence="1">
    <location>
        <begin position="286"/>
        <end position="305"/>
    </location>
</feature>
<feature type="transmembrane region" description="Helical" evidence="2">
    <location>
        <begin position="492"/>
        <end position="513"/>
    </location>
</feature>
<keyword evidence="2" id="KW-1133">Transmembrane helix</keyword>
<dbReference type="Gene3D" id="3.40.605.10">
    <property type="entry name" value="Aldehyde Dehydrogenase, Chain A, domain 1"/>
    <property type="match status" value="1"/>
</dbReference>
<evidence type="ECO:0000256" key="1">
    <source>
        <dbReference type="SAM" id="MobiDB-lite"/>
    </source>
</evidence>
<evidence type="ECO:0000313" key="4">
    <source>
        <dbReference type="EMBL" id="QBZ64087.1"/>
    </source>
</evidence>
<dbReference type="SUPFAM" id="SSF53720">
    <property type="entry name" value="ALDH-like"/>
    <property type="match status" value="1"/>
</dbReference>
<dbReference type="Gene3D" id="3.40.309.10">
    <property type="entry name" value="Aldehyde Dehydrogenase, Chain A, domain 2"/>
    <property type="match status" value="1"/>
</dbReference>
<reference evidence="4 5" key="1">
    <citation type="journal article" date="2019" name="Mol. Biol. Evol.">
        <title>Blast fungal genomes show frequent chromosomal changes, gene gains and losses, and effector gene turnover.</title>
        <authorList>
            <person name="Gomez Luciano L.B."/>
            <person name="Jason Tsai I."/>
            <person name="Chuma I."/>
            <person name="Tosa Y."/>
            <person name="Chen Y.H."/>
            <person name="Li J.Y."/>
            <person name="Li M.Y."/>
            <person name="Jade Lu M.Y."/>
            <person name="Nakayashiki H."/>
            <person name="Li W.H."/>
        </authorList>
    </citation>
    <scope>NUCLEOTIDE SEQUENCE [LARGE SCALE GENOMIC DNA]</scope>
    <source>
        <strain evidence="4">MZ5-1-6</strain>
    </source>
</reference>
<dbReference type="PANTHER" id="PTHR43111">
    <property type="entry name" value="ALDEHYDE DEHYDROGENASE B-RELATED"/>
    <property type="match status" value="1"/>
</dbReference>